<keyword evidence="3" id="KW-0479">Metal-binding</keyword>
<dbReference type="PANTHER" id="PTHR45953">
    <property type="entry name" value="IDURONATE 2-SULFATASE"/>
    <property type="match status" value="1"/>
</dbReference>
<dbReference type="Gene3D" id="3.40.720.10">
    <property type="entry name" value="Alkaline Phosphatase, subunit A"/>
    <property type="match status" value="1"/>
</dbReference>
<dbReference type="Pfam" id="PF00884">
    <property type="entry name" value="Sulfatase"/>
    <property type="match status" value="1"/>
</dbReference>
<sequence length="512" mass="59048">MLPPSRFVKKFYLVLTLIIAGVLCKRKNVLFLVADDMRPELGAYYGKDFPAPVYPPMHTPNLDWLASRSLLLKRAYCQVALCCPSRTSLLTSRRPDTTHIYGFDKYFRKTAGNFTTIPQYFKENGYESVGMGKVFHTGGCSGNDDPPSWSEPYFRAPNYHYWSGETKHSWIAVNETAEKNTPLPDTQIAQNAIKVLKRVGPVSQKEDKPFFLAVGFHKPHLPFVFPERFLKYYPKEVIRPPANPQAPVNMPNIAWFNYWDLRTRYKDIDKLNISGAPNHTLPLNITLTLRRAYYSAVTFTDSLIGDIIQELIKQNLLDDTIISFWGDHGWKLGEHGAWCKETNFELDAHAPMMISVPGYTEKGIQTERLTEFVDLFPTLVEAAGLKPLSLCPINSSSVKTCTEGDSLIPLMKKPDAKWKTKVFTQFAREDWEHPDWMGYSMRTDNFRYTEWVKWLKDPINKPDWSILKGVELYDHTRDPQENYNFASDKSYAEIRSRLSKELRAGWRKNNNI</sequence>
<dbReference type="AlphaFoldDB" id="A0A8J1YD48"/>
<dbReference type="OrthoDB" id="186522at2759"/>
<dbReference type="InterPro" id="IPR000917">
    <property type="entry name" value="Sulfatase_N"/>
</dbReference>
<evidence type="ECO:0000313" key="7">
    <source>
        <dbReference type="EMBL" id="CAH1787732.1"/>
    </source>
</evidence>
<dbReference type="PANTHER" id="PTHR45953:SF1">
    <property type="entry name" value="IDURONATE 2-SULFATASE"/>
    <property type="match status" value="1"/>
</dbReference>
<keyword evidence="4" id="KW-0732">Signal</keyword>
<comment type="cofactor">
    <cofactor evidence="1">
        <name>Ca(2+)</name>
        <dbReference type="ChEBI" id="CHEBI:29108"/>
    </cofactor>
</comment>
<dbReference type="GO" id="GO:0046872">
    <property type="term" value="F:metal ion binding"/>
    <property type="evidence" value="ECO:0007669"/>
    <property type="project" value="UniProtKB-KW"/>
</dbReference>
<dbReference type="CDD" id="cd16030">
    <property type="entry name" value="iduronate-2-sulfatase"/>
    <property type="match status" value="1"/>
</dbReference>
<keyword evidence="5" id="KW-0378">Hydrolase</keyword>
<evidence type="ECO:0000256" key="3">
    <source>
        <dbReference type="ARBA" id="ARBA00022723"/>
    </source>
</evidence>
<dbReference type="InterPro" id="IPR017850">
    <property type="entry name" value="Alkaline_phosphatase_core_sf"/>
</dbReference>
<dbReference type="GO" id="GO:0004423">
    <property type="term" value="F:iduronate-2-sulfatase activity"/>
    <property type="evidence" value="ECO:0007669"/>
    <property type="project" value="InterPro"/>
</dbReference>
<evidence type="ECO:0000256" key="5">
    <source>
        <dbReference type="ARBA" id="ARBA00022801"/>
    </source>
</evidence>
<dbReference type="InterPro" id="IPR035874">
    <property type="entry name" value="IDS"/>
</dbReference>
<reference evidence="7" key="1">
    <citation type="submission" date="2022-03" db="EMBL/GenBank/DDBJ databases">
        <authorList>
            <person name="Martin C."/>
        </authorList>
    </citation>
    <scope>NUCLEOTIDE SEQUENCE</scope>
</reference>
<dbReference type="GO" id="GO:0005737">
    <property type="term" value="C:cytoplasm"/>
    <property type="evidence" value="ECO:0007669"/>
    <property type="project" value="TreeGrafter"/>
</dbReference>
<comment type="similarity">
    <text evidence="2">Belongs to the sulfatase family.</text>
</comment>
<dbReference type="Proteomes" id="UP000749559">
    <property type="component" value="Unassembled WGS sequence"/>
</dbReference>
<evidence type="ECO:0000256" key="4">
    <source>
        <dbReference type="ARBA" id="ARBA00022729"/>
    </source>
</evidence>
<evidence type="ECO:0000256" key="1">
    <source>
        <dbReference type="ARBA" id="ARBA00001913"/>
    </source>
</evidence>
<proteinExistence type="inferred from homology"/>
<name>A0A8J1YD48_OWEFU</name>
<evidence type="ECO:0000256" key="6">
    <source>
        <dbReference type="ARBA" id="ARBA00022837"/>
    </source>
</evidence>
<dbReference type="SUPFAM" id="SSF53649">
    <property type="entry name" value="Alkaline phosphatase-like"/>
    <property type="match status" value="1"/>
</dbReference>
<evidence type="ECO:0000313" key="8">
    <source>
        <dbReference type="Proteomes" id="UP000749559"/>
    </source>
</evidence>
<evidence type="ECO:0000256" key="2">
    <source>
        <dbReference type="ARBA" id="ARBA00008779"/>
    </source>
</evidence>
<dbReference type="EMBL" id="CAIIXF020000006">
    <property type="protein sequence ID" value="CAH1787732.1"/>
    <property type="molecule type" value="Genomic_DNA"/>
</dbReference>
<organism evidence="7 8">
    <name type="scientific">Owenia fusiformis</name>
    <name type="common">Polychaete worm</name>
    <dbReference type="NCBI Taxonomy" id="6347"/>
    <lineage>
        <taxon>Eukaryota</taxon>
        <taxon>Metazoa</taxon>
        <taxon>Spiralia</taxon>
        <taxon>Lophotrochozoa</taxon>
        <taxon>Annelida</taxon>
        <taxon>Polychaeta</taxon>
        <taxon>Sedentaria</taxon>
        <taxon>Canalipalpata</taxon>
        <taxon>Sabellida</taxon>
        <taxon>Oweniida</taxon>
        <taxon>Oweniidae</taxon>
        <taxon>Owenia</taxon>
    </lineage>
</organism>
<comment type="caution">
    <text evidence="7">The sequence shown here is derived from an EMBL/GenBank/DDBJ whole genome shotgun (WGS) entry which is preliminary data.</text>
</comment>
<keyword evidence="6" id="KW-0106">Calcium</keyword>
<accession>A0A8J1YD48</accession>
<gene>
    <name evidence="7" type="ORF">OFUS_LOCUS13373</name>
</gene>
<keyword evidence="8" id="KW-1185">Reference proteome</keyword>
<protein>
    <submittedName>
        <fullName evidence="7">Uncharacterized protein</fullName>
    </submittedName>
</protein>